<proteinExistence type="predicted"/>
<accession>A0ABR7LPA9</accession>
<feature type="domain" description="N-acetyltransferase" evidence="1">
    <location>
        <begin position="18"/>
        <end position="188"/>
    </location>
</feature>
<evidence type="ECO:0000313" key="2">
    <source>
        <dbReference type="EMBL" id="MBC6466575.1"/>
    </source>
</evidence>
<protein>
    <submittedName>
        <fullName evidence="2">GNAT family N-acetyltransferase</fullName>
    </submittedName>
</protein>
<organism evidence="2 3">
    <name type="scientific">Actinomadura alba</name>
    <dbReference type="NCBI Taxonomy" id="406431"/>
    <lineage>
        <taxon>Bacteria</taxon>
        <taxon>Bacillati</taxon>
        <taxon>Actinomycetota</taxon>
        <taxon>Actinomycetes</taxon>
        <taxon>Streptosporangiales</taxon>
        <taxon>Thermomonosporaceae</taxon>
        <taxon>Actinomadura</taxon>
    </lineage>
</organism>
<keyword evidence="3" id="KW-1185">Reference proteome</keyword>
<dbReference type="Proteomes" id="UP000805614">
    <property type="component" value="Unassembled WGS sequence"/>
</dbReference>
<dbReference type="SUPFAM" id="SSF55729">
    <property type="entry name" value="Acyl-CoA N-acyltransferases (Nat)"/>
    <property type="match status" value="1"/>
</dbReference>
<dbReference type="RefSeq" id="WP_187243598.1">
    <property type="nucleotide sequence ID" value="NZ_BAAAOK010000013.1"/>
</dbReference>
<dbReference type="Gene3D" id="3.40.630.30">
    <property type="match status" value="1"/>
</dbReference>
<reference evidence="2 3" key="1">
    <citation type="submission" date="2020-06" db="EMBL/GenBank/DDBJ databases">
        <title>Actinomadura xiongansis sp. nov., isolated from soil of Baiyangdian.</title>
        <authorList>
            <person name="Zhang X."/>
        </authorList>
    </citation>
    <scope>NUCLEOTIDE SEQUENCE [LARGE SCALE GENOMIC DNA]</scope>
    <source>
        <strain evidence="2 3">HBUM206468</strain>
    </source>
</reference>
<dbReference type="InterPro" id="IPR000182">
    <property type="entry name" value="GNAT_dom"/>
</dbReference>
<gene>
    <name evidence="2" type="ORF">HKK74_13830</name>
</gene>
<name>A0ABR7LPA9_9ACTN</name>
<dbReference type="InterPro" id="IPR016181">
    <property type="entry name" value="Acyl_CoA_acyltransferase"/>
</dbReference>
<dbReference type="PROSITE" id="PS51186">
    <property type="entry name" value="GNAT"/>
    <property type="match status" value="1"/>
</dbReference>
<evidence type="ECO:0000313" key="3">
    <source>
        <dbReference type="Proteomes" id="UP000805614"/>
    </source>
</evidence>
<sequence>MSEITPVTFRHYDAAGARSIREVVMAIQKDAYADAIASGDPFDSTDAFMTRFEAYTQPTNPGFELVVAYTSEDEPIGQTWGWPLGPEARWWTGLQMEPEPEFTREDGTRTFALSEIMVCKARTGHGIAHALHDELLKGRREKRATLLAEPGNVTAYRAYTAWGWKHVAQLRPGWPNAPLFDVLIFPLPLAAR</sequence>
<dbReference type="EMBL" id="JABVEC010000009">
    <property type="protein sequence ID" value="MBC6466575.1"/>
    <property type="molecule type" value="Genomic_DNA"/>
</dbReference>
<comment type="caution">
    <text evidence="2">The sequence shown here is derived from an EMBL/GenBank/DDBJ whole genome shotgun (WGS) entry which is preliminary data.</text>
</comment>
<evidence type="ECO:0000259" key="1">
    <source>
        <dbReference type="PROSITE" id="PS51186"/>
    </source>
</evidence>